<dbReference type="PANTHER" id="PTHR40398:SF1">
    <property type="entry name" value="PTS SYSTEM GLUCITOL_SORBITOL-SPECIFIC EIIA COMPONENT"/>
    <property type="match status" value="1"/>
</dbReference>
<evidence type="ECO:0000313" key="2">
    <source>
        <dbReference type="EMBL" id="KRM95011.1"/>
    </source>
</evidence>
<dbReference type="EMBL" id="AYYI01000076">
    <property type="protein sequence ID" value="KRM95011.1"/>
    <property type="molecule type" value="Genomic_DNA"/>
</dbReference>
<sequence length="126" mass="13549">MSTVVTSQITAIGPSAVMPNDPLIILFDQTATPALKNVAVIQQFAQPKLMPKLVLAEGDQIAFDDQHYTVAYVGNVANQNLQTIGHITLLFSPVPASDRLGNGVYLTATTKPTIHVGSQIAYYTEH</sequence>
<dbReference type="PROSITE" id="PS51097">
    <property type="entry name" value="PTS_EIIA_TYPE_5"/>
    <property type="match status" value="1"/>
</dbReference>
<dbReference type="GO" id="GO:0005737">
    <property type="term" value="C:cytoplasm"/>
    <property type="evidence" value="ECO:0007669"/>
    <property type="project" value="InterPro"/>
</dbReference>
<evidence type="ECO:0000256" key="1">
    <source>
        <dbReference type="PROSITE-ProRule" id="PRU00420"/>
    </source>
</evidence>
<dbReference type="Gene3D" id="2.40.33.40">
    <property type="entry name" value="Phosphotransferase system, glucitol/sorbitol-specific IIA component"/>
    <property type="match status" value="1"/>
</dbReference>
<dbReference type="SUPFAM" id="SSF141530">
    <property type="entry name" value="PTSIIA/GutA-like"/>
    <property type="match status" value="1"/>
</dbReference>
<gene>
    <name evidence="2" type="ORF">FC24_GL002273</name>
</gene>
<dbReference type="InterPro" id="IPR004716">
    <property type="entry name" value="PTS_IIA_glucitol/sorbitol-sp"/>
</dbReference>
<organism evidence="2 3">
    <name type="scientific">Loigolactobacillus rennini DSM 20253</name>
    <dbReference type="NCBI Taxonomy" id="1423796"/>
    <lineage>
        <taxon>Bacteria</taxon>
        <taxon>Bacillati</taxon>
        <taxon>Bacillota</taxon>
        <taxon>Bacilli</taxon>
        <taxon>Lactobacillales</taxon>
        <taxon>Lactobacillaceae</taxon>
        <taxon>Loigolactobacillus</taxon>
    </lineage>
</organism>
<dbReference type="GO" id="GO:0009401">
    <property type="term" value="P:phosphoenolpyruvate-dependent sugar phosphotransferase system"/>
    <property type="evidence" value="ECO:0007669"/>
    <property type="project" value="InterPro"/>
</dbReference>
<proteinExistence type="predicted"/>
<dbReference type="RefSeq" id="WP_057874554.1">
    <property type="nucleotide sequence ID" value="NZ_AYYI01000076.1"/>
</dbReference>
<dbReference type="Pfam" id="PF03829">
    <property type="entry name" value="PTSIIA_gutA"/>
    <property type="match status" value="1"/>
</dbReference>
<dbReference type="STRING" id="1423796.FC24_GL002273"/>
<dbReference type="PATRIC" id="fig|1423796.3.peg.2307"/>
<dbReference type="InterPro" id="IPR036665">
    <property type="entry name" value="PTS_IIA_glucitol/sorbitol_sf"/>
</dbReference>
<accession>A0A0R2D558</accession>
<dbReference type="Proteomes" id="UP000051638">
    <property type="component" value="Unassembled WGS sequence"/>
</dbReference>
<dbReference type="GO" id="GO:0016301">
    <property type="term" value="F:kinase activity"/>
    <property type="evidence" value="ECO:0007669"/>
    <property type="project" value="TreeGrafter"/>
</dbReference>
<protein>
    <submittedName>
        <fullName evidence="2">PTS system glucitol sorbitol-specific transporter subunit IIA</fullName>
    </submittedName>
</protein>
<dbReference type="PANTHER" id="PTHR40398">
    <property type="entry name" value="PTS SYSTEM GLUCITOL/SORBITOL-SPECIFIC EIIA COMPONENT"/>
    <property type="match status" value="1"/>
</dbReference>
<name>A0A0R2D558_9LACO</name>
<keyword evidence="3" id="KW-1185">Reference proteome</keyword>
<evidence type="ECO:0000313" key="3">
    <source>
        <dbReference type="Proteomes" id="UP000051638"/>
    </source>
</evidence>
<comment type="caution">
    <text evidence="2">The sequence shown here is derived from an EMBL/GenBank/DDBJ whole genome shotgun (WGS) entry which is preliminary data.</text>
</comment>
<dbReference type="GO" id="GO:0008982">
    <property type="term" value="F:protein-N(PI)-phosphohistidine-sugar phosphotransferase activity"/>
    <property type="evidence" value="ECO:0007669"/>
    <property type="project" value="InterPro"/>
</dbReference>
<comment type="caution">
    <text evidence="1">Lacks conserved residue(s) required for the propagation of feature annotation.</text>
</comment>
<dbReference type="OrthoDB" id="7065254at2"/>
<reference evidence="2 3" key="1">
    <citation type="journal article" date="2015" name="Genome Announc.">
        <title>Expanding the biotechnology potential of lactobacilli through comparative genomics of 213 strains and associated genera.</title>
        <authorList>
            <person name="Sun Z."/>
            <person name="Harris H.M."/>
            <person name="McCann A."/>
            <person name="Guo C."/>
            <person name="Argimon S."/>
            <person name="Zhang W."/>
            <person name="Yang X."/>
            <person name="Jeffery I.B."/>
            <person name="Cooney J.C."/>
            <person name="Kagawa T.F."/>
            <person name="Liu W."/>
            <person name="Song Y."/>
            <person name="Salvetti E."/>
            <person name="Wrobel A."/>
            <person name="Rasinkangas P."/>
            <person name="Parkhill J."/>
            <person name="Rea M.C."/>
            <person name="O'Sullivan O."/>
            <person name="Ritari J."/>
            <person name="Douillard F.P."/>
            <person name="Paul Ross R."/>
            <person name="Yang R."/>
            <person name="Briner A.E."/>
            <person name="Felis G.E."/>
            <person name="de Vos W.M."/>
            <person name="Barrangou R."/>
            <person name="Klaenhammer T.R."/>
            <person name="Caufield P.W."/>
            <person name="Cui Y."/>
            <person name="Zhang H."/>
            <person name="O'Toole P.W."/>
        </authorList>
    </citation>
    <scope>NUCLEOTIDE SEQUENCE [LARGE SCALE GENOMIC DNA]</scope>
    <source>
        <strain evidence="2 3">DSM 20253</strain>
    </source>
</reference>
<dbReference type="AlphaFoldDB" id="A0A0R2D558"/>